<name>A0A9K3NRV9_HELAN</name>
<protein>
    <submittedName>
        <fullName evidence="2">Uncharacterized protein</fullName>
    </submittedName>
</protein>
<evidence type="ECO:0000256" key="1">
    <source>
        <dbReference type="SAM" id="MobiDB-lite"/>
    </source>
</evidence>
<feature type="region of interest" description="Disordered" evidence="1">
    <location>
        <begin position="69"/>
        <end position="89"/>
    </location>
</feature>
<keyword evidence="3" id="KW-1185">Reference proteome</keyword>
<sequence>MLTPASSDLRRNYGVVTFTAGVLFAVETRRNYRRHDSSVLSPSVTTLAHLLSHDTVQAAKDEVRMCVSGRDNDRRCSGSSSEVKERGGR</sequence>
<dbReference type="Proteomes" id="UP000215914">
    <property type="component" value="Unassembled WGS sequence"/>
</dbReference>
<comment type="caution">
    <text evidence="2">The sequence shown here is derived from an EMBL/GenBank/DDBJ whole genome shotgun (WGS) entry which is preliminary data.</text>
</comment>
<accession>A0A9K3NRV9</accession>
<reference evidence="2" key="1">
    <citation type="journal article" date="2017" name="Nature">
        <title>The sunflower genome provides insights into oil metabolism, flowering and Asterid evolution.</title>
        <authorList>
            <person name="Badouin H."/>
            <person name="Gouzy J."/>
            <person name="Grassa C.J."/>
            <person name="Murat F."/>
            <person name="Staton S.E."/>
            <person name="Cottret L."/>
            <person name="Lelandais-Briere C."/>
            <person name="Owens G.L."/>
            <person name="Carrere S."/>
            <person name="Mayjonade B."/>
            <person name="Legrand L."/>
            <person name="Gill N."/>
            <person name="Kane N.C."/>
            <person name="Bowers J.E."/>
            <person name="Hubner S."/>
            <person name="Bellec A."/>
            <person name="Berard A."/>
            <person name="Berges H."/>
            <person name="Blanchet N."/>
            <person name="Boniface M.C."/>
            <person name="Brunel D."/>
            <person name="Catrice O."/>
            <person name="Chaidir N."/>
            <person name="Claudel C."/>
            <person name="Donnadieu C."/>
            <person name="Faraut T."/>
            <person name="Fievet G."/>
            <person name="Helmstetter N."/>
            <person name="King M."/>
            <person name="Knapp S.J."/>
            <person name="Lai Z."/>
            <person name="Le Paslier M.C."/>
            <person name="Lippi Y."/>
            <person name="Lorenzon L."/>
            <person name="Mandel J.R."/>
            <person name="Marage G."/>
            <person name="Marchand G."/>
            <person name="Marquand E."/>
            <person name="Bret-Mestries E."/>
            <person name="Morien E."/>
            <person name="Nambeesan S."/>
            <person name="Nguyen T."/>
            <person name="Pegot-Espagnet P."/>
            <person name="Pouilly N."/>
            <person name="Raftis F."/>
            <person name="Sallet E."/>
            <person name="Schiex T."/>
            <person name="Thomas J."/>
            <person name="Vandecasteele C."/>
            <person name="Vares D."/>
            <person name="Vear F."/>
            <person name="Vautrin S."/>
            <person name="Crespi M."/>
            <person name="Mangin B."/>
            <person name="Burke J.M."/>
            <person name="Salse J."/>
            <person name="Munos S."/>
            <person name="Vincourt P."/>
            <person name="Rieseberg L.H."/>
            <person name="Langlade N.B."/>
        </authorList>
    </citation>
    <scope>NUCLEOTIDE SEQUENCE</scope>
    <source>
        <tissue evidence="2">Leaves</tissue>
    </source>
</reference>
<dbReference type="Gramene" id="mRNA:HanXRQr2_Chr04g0154471">
    <property type="protein sequence ID" value="CDS:HanXRQr2_Chr04g0154471.1"/>
    <property type="gene ID" value="HanXRQr2_Chr04g0154471"/>
</dbReference>
<dbReference type="EMBL" id="MNCJ02000319">
    <property type="protein sequence ID" value="KAF5809213.1"/>
    <property type="molecule type" value="Genomic_DNA"/>
</dbReference>
<proteinExistence type="predicted"/>
<organism evidence="2 3">
    <name type="scientific">Helianthus annuus</name>
    <name type="common">Common sunflower</name>
    <dbReference type="NCBI Taxonomy" id="4232"/>
    <lineage>
        <taxon>Eukaryota</taxon>
        <taxon>Viridiplantae</taxon>
        <taxon>Streptophyta</taxon>
        <taxon>Embryophyta</taxon>
        <taxon>Tracheophyta</taxon>
        <taxon>Spermatophyta</taxon>
        <taxon>Magnoliopsida</taxon>
        <taxon>eudicotyledons</taxon>
        <taxon>Gunneridae</taxon>
        <taxon>Pentapetalae</taxon>
        <taxon>asterids</taxon>
        <taxon>campanulids</taxon>
        <taxon>Asterales</taxon>
        <taxon>Asteraceae</taxon>
        <taxon>Asteroideae</taxon>
        <taxon>Heliantheae alliance</taxon>
        <taxon>Heliantheae</taxon>
        <taxon>Helianthus</taxon>
    </lineage>
</organism>
<evidence type="ECO:0000313" key="2">
    <source>
        <dbReference type="EMBL" id="KAF5809213.1"/>
    </source>
</evidence>
<dbReference type="AlphaFoldDB" id="A0A9K3NRV9"/>
<gene>
    <name evidence="2" type="ORF">HanXRQr2_Chr04g0154471</name>
</gene>
<reference evidence="2" key="2">
    <citation type="submission" date="2020-06" db="EMBL/GenBank/DDBJ databases">
        <title>Helianthus annuus Genome sequencing and assembly Release 2.</title>
        <authorList>
            <person name="Gouzy J."/>
            <person name="Langlade N."/>
            <person name="Munos S."/>
        </authorList>
    </citation>
    <scope>NUCLEOTIDE SEQUENCE</scope>
    <source>
        <tissue evidence="2">Leaves</tissue>
    </source>
</reference>
<evidence type="ECO:0000313" key="3">
    <source>
        <dbReference type="Proteomes" id="UP000215914"/>
    </source>
</evidence>